<proteinExistence type="predicted"/>
<organism evidence="1">
    <name type="scientific">Vibrio tasmaniensis</name>
    <dbReference type="NCBI Taxonomy" id="212663"/>
    <lineage>
        <taxon>Bacteria</taxon>
        <taxon>Pseudomonadati</taxon>
        <taxon>Pseudomonadota</taxon>
        <taxon>Gammaproteobacteria</taxon>
        <taxon>Vibrionales</taxon>
        <taxon>Vibrionaceae</taxon>
        <taxon>Vibrio</taxon>
    </lineage>
</organism>
<reference evidence="1" key="1">
    <citation type="journal article" date="2015" name="MBio">
        <title>Eco-Evolutionary Dynamics of Episomes among Ecologically Cohesive Bacterial Populations.</title>
        <authorList>
            <person name="Xue H."/>
            <person name="Cordero O.X."/>
            <person name="Camas F.M."/>
            <person name="Trimble W."/>
            <person name="Meyer F."/>
            <person name="Guglielmini J."/>
            <person name="Rocha E.P."/>
            <person name="Polz M.F."/>
        </authorList>
    </citation>
    <scope>NUCLEOTIDE SEQUENCE</scope>
    <source>
        <strain evidence="1">FF_112</strain>
    </source>
</reference>
<evidence type="ECO:0000313" key="1">
    <source>
        <dbReference type="EMBL" id="AKN38525.1"/>
    </source>
</evidence>
<dbReference type="EMBL" id="KP795591">
    <property type="protein sequence ID" value="AKN38525.1"/>
    <property type="molecule type" value="Genomic_DNA"/>
</dbReference>
<name>A0A0H3ZQL9_9VIBR</name>
<sequence length="40" mass="4426">MNGSTSVKIAEATRTKVFQVADELGYKRKVSPMPSVDQKK</sequence>
<protein>
    <submittedName>
        <fullName evidence="1">Uncharacterized protein</fullName>
    </submittedName>
</protein>
<accession>A0A0H3ZQL9</accession>
<dbReference type="AlphaFoldDB" id="A0A0H3ZQL9"/>